<evidence type="ECO:0000313" key="2">
    <source>
        <dbReference type="EMBL" id="KAK8072741.1"/>
    </source>
</evidence>
<feature type="region of interest" description="Disordered" evidence="1">
    <location>
        <begin position="1"/>
        <end position="139"/>
    </location>
</feature>
<feature type="region of interest" description="Disordered" evidence="1">
    <location>
        <begin position="154"/>
        <end position="190"/>
    </location>
</feature>
<feature type="compositionally biased region" description="Polar residues" evidence="1">
    <location>
        <begin position="16"/>
        <end position="40"/>
    </location>
</feature>
<comment type="caution">
    <text evidence="2">The sequence shown here is derived from an EMBL/GenBank/DDBJ whole genome shotgun (WGS) entry which is preliminary data.</text>
</comment>
<feature type="compositionally biased region" description="Polar residues" evidence="1">
    <location>
        <begin position="47"/>
        <end position="57"/>
    </location>
</feature>
<dbReference type="Proteomes" id="UP001446871">
    <property type="component" value="Unassembled WGS sequence"/>
</dbReference>
<keyword evidence="3" id="KW-1185">Reference proteome</keyword>
<accession>A0ABR1VR20</accession>
<protein>
    <submittedName>
        <fullName evidence="2">Uncharacterized protein</fullName>
    </submittedName>
</protein>
<reference evidence="2 3" key="1">
    <citation type="submission" date="2023-01" db="EMBL/GenBank/DDBJ databases">
        <title>Analysis of 21 Apiospora genomes using comparative genomics revels a genus with tremendous synthesis potential of carbohydrate active enzymes and secondary metabolites.</title>
        <authorList>
            <person name="Sorensen T."/>
        </authorList>
    </citation>
    <scope>NUCLEOTIDE SEQUENCE [LARGE SCALE GENOMIC DNA]</scope>
    <source>
        <strain evidence="2 3">CBS 83171</strain>
    </source>
</reference>
<dbReference type="EMBL" id="JAQQWM010000003">
    <property type="protein sequence ID" value="KAK8072741.1"/>
    <property type="molecule type" value="Genomic_DNA"/>
</dbReference>
<proteinExistence type="predicted"/>
<name>A0ABR1VR20_9PEZI</name>
<organism evidence="2 3">
    <name type="scientific">Apiospora saccharicola</name>
    <dbReference type="NCBI Taxonomy" id="335842"/>
    <lineage>
        <taxon>Eukaryota</taxon>
        <taxon>Fungi</taxon>
        <taxon>Dikarya</taxon>
        <taxon>Ascomycota</taxon>
        <taxon>Pezizomycotina</taxon>
        <taxon>Sordariomycetes</taxon>
        <taxon>Xylariomycetidae</taxon>
        <taxon>Amphisphaeriales</taxon>
        <taxon>Apiosporaceae</taxon>
        <taxon>Apiospora</taxon>
    </lineage>
</organism>
<sequence>MSQPSGHQRAKPPPRQTQGHGDYEQQSSASSISTNRSQHQLGDWSRSDNNSLPNSRCSSEKSYLRPTTSSTNRAKETKRAATTPSQPQRTLSKDNNGVRAHVSRSLTKAKRSMGSDINSFSSEGHSETNSVHTSASSSHEERFIANWDISQDWDQTQGQAEAHSEHNLENHTEHHTEHHPTAAMQEEPARKRPVLEEQTRLHYNRWKEESHVYVRVPSEFGWQILTTAHELAKGALHDFAREHLPRLWKDMFKGGRHEVRLEADTIPYYLAYWNIQDTTEIYEEYFAHALQQVRKLRNAVSHFSGQYWDGDEYDEHLQYAQALAVAVGDASRAEGVRALRDQLRVVAEDTQTDIEALGLASIIPVPREWEPHHESFFRKFLSMGHGDPGTTINGFEYPPTVVLALENWQWQQDTDEQGAGEQDTGE</sequence>
<feature type="compositionally biased region" description="Basic and acidic residues" evidence="1">
    <location>
        <begin position="162"/>
        <end position="180"/>
    </location>
</feature>
<feature type="compositionally biased region" description="Polar residues" evidence="1">
    <location>
        <begin position="115"/>
        <end position="137"/>
    </location>
</feature>
<feature type="compositionally biased region" description="Polar residues" evidence="1">
    <location>
        <begin position="80"/>
        <end position="95"/>
    </location>
</feature>
<gene>
    <name evidence="2" type="ORF">PG996_006089</name>
</gene>
<evidence type="ECO:0000313" key="3">
    <source>
        <dbReference type="Proteomes" id="UP001446871"/>
    </source>
</evidence>
<evidence type="ECO:0000256" key="1">
    <source>
        <dbReference type="SAM" id="MobiDB-lite"/>
    </source>
</evidence>